<keyword evidence="3" id="KW-0862">Zinc</keyword>
<evidence type="ECO:0000256" key="2">
    <source>
        <dbReference type="ARBA" id="ARBA00022771"/>
    </source>
</evidence>
<dbReference type="PANTHER" id="PTHR33823:SF4">
    <property type="entry name" value="GENERAL STRESS PROTEIN 16O"/>
    <property type="match status" value="1"/>
</dbReference>
<evidence type="ECO:0000259" key="6">
    <source>
        <dbReference type="Pfam" id="PF21173"/>
    </source>
</evidence>
<sequence>MTTIDDRRKALLNRLAELDSRLHTIEAELDTEHSKDWEEAAVEHEGDEVLEHLGQAGQDEIRRIRAALQRIRDGEYGYCAKCGAEIAAERLDVLPDTPLCRDCAASVG</sequence>
<accession>A0A1G8HZH7</accession>
<dbReference type="GO" id="GO:0008270">
    <property type="term" value="F:zinc ion binding"/>
    <property type="evidence" value="ECO:0007669"/>
    <property type="project" value="UniProtKB-KW"/>
</dbReference>
<keyword evidence="8" id="KW-1185">Reference proteome</keyword>
<evidence type="ECO:0000259" key="5">
    <source>
        <dbReference type="Pfam" id="PF01258"/>
    </source>
</evidence>
<proteinExistence type="predicted"/>
<evidence type="ECO:0000313" key="8">
    <source>
        <dbReference type="Proteomes" id="UP000199340"/>
    </source>
</evidence>
<dbReference type="Pfam" id="PF01258">
    <property type="entry name" value="zf-dskA_traR"/>
    <property type="match status" value="1"/>
</dbReference>
<dbReference type="Gene3D" id="1.20.120.910">
    <property type="entry name" value="DksA, coiled-coil domain"/>
    <property type="match status" value="1"/>
</dbReference>
<evidence type="ECO:0000256" key="1">
    <source>
        <dbReference type="ARBA" id="ARBA00022723"/>
    </source>
</evidence>
<name>A0A1G8HZH7_9RHOB</name>
<feature type="domain" description="Zinc finger DksA/TraR C4-type" evidence="5">
    <location>
        <begin position="74"/>
        <end position="105"/>
    </location>
</feature>
<protein>
    <submittedName>
        <fullName evidence="7">RNA polymerase-binding transcription factor DksA</fullName>
    </submittedName>
</protein>
<keyword evidence="1" id="KW-0479">Metal-binding</keyword>
<evidence type="ECO:0000256" key="3">
    <source>
        <dbReference type="ARBA" id="ARBA00022833"/>
    </source>
</evidence>
<evidence type="ECO:0000313" key="7">
    <source>
        <dbReference type="EMBL" id="SDI12048.1"/>
    </source>
</evidence>
<dbReference type="InterPro" id="IPR048487">
    <property type="entry name" value="DksA-like_N"/>
</dbReference>
<dbReference type="OrthoDB" id="1121111at2"/>
<organism evidence="7 8">
    <name type="scientific">Lutimaribacter saemankumensis</name>
    <dbReference type="NCBI Taxonomy" id="490829"/>
    <lineage>
        <taxon>Bacteria</taxon>
        <taxon>Pseudomonadati</taxon>
        <taxon>Pseudomonadota</taxon>
        <taxon>Alphaproteobacteria</taxon>
        <taxon>Rhodobacterales</taxon>
        <taxon>Roseobacteraceae</taxon>
        <taxon>Lutimaribacter</taxon>
    </lineage>
</organism>
<dbReference type="PANTHER" id="PTHR33823">
    <property type="entry name" value="RNA POLYMERASE-BINDING TRANSCRIPTION FACTOR DKSA-RELATED"/>
    <property type="match status" value="1"/>
</dbReference>
<reference evidence="7 8" key="1">
    <citation type="submission" date="2016-10" db="EMBL/GenBank/DDBJ databases">
        <authorList>
            <person name="de Groot N.N."/>
        </authorList>
    </citation>
    <scope>NUCLEOTIDE SEQUENCE [LARGE SCALE GENOMIC DNA]</scope>
    <source>
        <strain evidence="7 8">DSM 28010</strain>
    </source>
</reference>
<evidence type="ECO:0000256" key="4">
    <source>
        <dbReference type="PROSITE-ProRule" id="PRU00510"/>
    </source>
</evidence>
<feature type="domain" description="DnaK suppressor protein-like N-terminal" evidence="6">
    <location>
        <begin position="9"/>
        <end position="71"/>
    </location>
</feature>
<gene>
    <name evidence="7" type="ORF">SAMN05421850_101708</name>
</gene>
<dbReference type="SUPFAM" id="SSF57716">
    <property type="entry name" value="Glucocorticoid receptor-like (DNA-binding domain)"/>
    <property type="match status" value="1"/>
</dbReference>
<feature type="zinc finger region" description="dksA C4-type" evidence="4">
    <location>
        <begin position="79"/>
        <end position="103"/>
    </location>
</feature>
<dbReference type="STRING" id="490829.SAMN05421850_101708"/>
<keyword evidence="2" id="KW-0863">Zinc-finger</keyword>
<dbReference type="Proteomes" id="UP000199340">
    <property type="component" value="Unassembled WGS sequence"/>
</dbReference>
<dbReference type="InterPro" id="IPR000962">
    <property type="entry name" value="Znf_DskA_TraR"/>
</dbReference>
<dbReference type="RefSeq" id="WP_090026474.1">
    <property type="nucleotide sequence ID" value="NZ_FNEB01000001.1"/>
</dbReference>
<dbReference type="PROSITE" id="PS51128">
    <property type="entry name" value="ZF_DKSA_2"/>
    <property type="match status" value="1"/>
</dbReference>
<dbReference type="Pfam" id="PF21173">
    <property type="entry name" value="DksA-like_N"/>
    <property type="match status" value="1"/>
</dbReference>
<dbReference type="EMBL" id="FNEB01000001">
    <property type="protein sequence ID" value="SDI12048.1"/>
    <property type="molecule type" value="Genomic_DNA"/>
</dbReference>
<dbReference type="AlphaFoldDB" id="A0A1G8HZH7"/>